<dbReference type="AlphaFoldDB" id="A0AAV6XQ95"/>
<evidence type="ECO:0000256" key="6">
    <source>
        <dbReference type="RuleBase" id="RU363132"/>
    </source>
</evidence>
<dbReference type="Pfam" id="PF02453">
    <property type="entry name" value="Reticulon"/>
    <property type="match status" value="1"/>
</dbReference>
<keyword evidence="2 6" id="KW-0812">Transmembrane</keyword>
<evidence type="ECO:0000256" key="5">
    <source>
        <dbReference type="ARBA" id="ARBA00023136"/>
    </source>
</evidence>
<keyword evidence="9" id="KW-1185">Reference proteome</keyword>
<dbReference type="EMBL" id="WHWC01000005">
    <property type="protein sequence ID" value="KAG8382187.1"/>
    <property type="molecule type" value="Genomic_DNA"/>
</dbReference>
<feature type="domain" description="Reticulon" evidence="7">
    <location>
        <begin position="37"/>
        <end position="143"/>
    </location>
</feature>
<dbReference type="PROSITE" id="PS50845">
    <property type="entry name" value="RETICULON"/>
    <property type="match status" value="1"/>
</dbReference>
<evidence type="ECO:0000256" key="4">
    <source>
        <dbReference type="ARBA" id="ARBA00022989"/>
    </source>
</evidence>
<dbReference type="PANTHER" id="PTHR10994">
    <property type="entry name" value="RETICULON"/>
    <property type="match status" value="1"/>
</dbReference>
<dbReference type="PANTHER" id="PTHR10994:SF193">
    <property type="entry name" value="RETICULON-LIKE PROTEIN"/>
    <property type="match status" value="1"/>
</dbReference>
<dbReference type="InterPro" id="IPR045064">
    <property type="entry name" value="Reticulon-like"/>
</dbReference>
<feature type="transmembrane region" description="Helical" evidence="6">
    <location>
        <begin position="23"/>
        <end position="41"/>
    </location>
</feature>
<comment type="subcellular location">
    <subcellularLocation>
        <location evidence="1 6">Endoplasmic reticulum membrane</location>
        <topology evidence="1 6">Multi-pass membrane protein</topology>
    </subcellularLocation>
</comment>
<evidence type="ECO:0000256" key="2">
    <source>
        <dbReference type="ARBA" id="ARBA00022692"/>
    </source>
</evidence>
<keyword evidence="5 6" id="KW-0472">Membrane</keyword>
<gene>
    <name evidence="8" type="ORF">BUALT_Bualt05G0050700</name>
</gene>
<dbReference type="Proteomes" id="UP000826271">
    <property type="component" value="Unassembled WGS sequence"/>
</dbReference>
<dbReference type="InterPro" id="IPR003388">
    <property type="entry name" value="Reticulon"/>
</dbReference>
<accession>A0AAV6XQ95</accession>
<protein>
    <recommendedName>
        <fullName evidence="6">Reticulon-like protein</fullName>
    </recommendedName>
</protein>
<proteinExistence type="predicted"/>
<comment type="caution">
    <text evidence="8">The sequence shown here is derived from an EMBL/GenBank/DDBJ whole genome shotgun (WGS) entry which is preliminary data.</text>
</comment>
<sequence length="150" mass="16600">MSYQLVVNVVLDFDGIMKKGSTVARLCGMHICITVPAADVFLWRDKKISAGLLGGATAIWVLFDVLEYHLLTLVCHGLILVLAILFLWSNATTFIKKSPPQIPEVTIPEEPALKFASALRVEANRAFAVLRDIASGRDLKKFLSIQDPEY</sequence>
<organism evidence="8 9">
    <name type="scientific">Buddleja alternifolia</name>
    <dbReference type="NCBI Taxonomy" id="168488"/>
    <lineage>
        <taxon>Eukaryota</taxon>
        <taxon>Viridiplantae</taxon>
        <taxon>Streptophyta</taxon>
        <taxon>Embryophyta</taxon>
        <taxon>Tracheophyta</taxon>
        <taxon>Spermatophyta</taxon>
        <taxon>Magnoliopsida</taxon>
        <taxon>eudicotyledons</taxon>
        <taxon>Gunneridae</taxon>
        <taxon>Pentapetalae</taxon>
        <taxon>asterids</taxon>
        <taxon>lamiids</taxon>
        <taxon>Lamiales</taxon>
        <taxon>Scrophulariaceae</taxon>
        <taxon>Buddlejeae</taxon>
        <taxon>Buddleja</taxon>
    </lineage>
</organism>
<reference evidence="8" key="1">
    <citation type="submission" date="2019-10" db="EMBL/GenBank/DDBJ databases">
        <authorList>
            <person name="Zhang R."/>
            <person name="Pan Y."/>
            <person name="Wang J."/>
            <person name="Ma R."/>
            <person name="Yu S."/>
        </authorList>
    </citation>
    <scope>NUCLEOTIDE SEQUENCE</scope>
    <source>
        <strain evidence="8">LA-IB0</strain>
        <tissue evidence="8">Leaf</tissue>
    </source>
</reference>
<evidence type="ECO:0000313" key="9">
    <source>
        <dbReference type="Proteomes" id="UP000826271"/>
    </source>
</evidence>
<evidence type="ECO:0000259" key="7">
    <source>
        <dbReference type="PROSITE" id="PS50845"/>
    </source>
</evidence>
<keyword evidence="4 6" id="KW-1133">Transmembrane helix</keyword>
<keyword evidence="3 6" id="KW-0256">Endoplasmic reticulum</keyword>
<feature type="transmembrane region" description="Helical" evidence="6">
    <location>
        <begin position="69"/>
        <end position="88"/>
    </location>
</feature>
<name>A0AAV6XQ95_9LAMI</name>
<evidence type="ECO:0000256" key="3">
    <source>
        <dbReference type="ARBA" id="ARBA00022824"/>
    </source>
</evidence>
<dbReference type="GO" id="GO:0005789">
    <property type="term" value="C:endoplasmic reticulum membrane"/>
    <property type="evidence" value="ECO:0007669"/>
    <property type="project" value="UniProtKB-SubCell"/>
</dbReference>
<evidence type="ECO:0000313" key="8">
    <source>
        <dbReference type="EMBL" id="KAG8382187.1"/>
    </source>
</evidence>
<evidence type="ECO:0000256" key="1">
    <source>
        <dbReference type="ARBA" id="ARBA00004477"/>
    </source>
</evidence>
<dbReference type="GO" id="GO:0009617">
    <property type="term" value="P:response to bacterium"/>
    <property type="evidence" value="ECO:0007669"/>
    <property type="project" value="InterPro"/>
</dbReference>